<dbReference type="OrthoDB" id="5427780at2"/>
<dbReference type="AlphaFoldDB" id="A0A1B7XE08"/>
<dbReference type="InterPro" id="IPR036280">
    <property type="entry name" value="Multihaem_cyt_sf"/>
</dbReference>
<dbReference type="InterPro" id="IPR002322">
    <property type="entry name" value="Cyt_c_III"/>
</dbReference>
<feature type="binding site" description="axial binding residue" evidence="7">
    <location>
        <position position="468"/>
    </location>
    <ligand>
        <name>heme c</name>
        <dbReference type="ChEBI" id="CHEBI:61717"/>
        <label>1</label>
    </ligand>
    <ligandPart>
        <name>Fe</name>
        <dbReference type="ChEBI" id="CHEBI:18248"/>
    </ligandPart>
</feature>
<dbReference type="InterPro" id="IPR020942">
    <property type="entry name" value="Cyt_c_III_dom"/>
</dbReference>
<dbReference type="GO" id="GO:0020037">
    <property type="term" value="F:heme binding"/>
    <property type="evidence" value="ECO:0007669"/>
    <property type="project" value="InterPro"/>
</dbReference>
<dbReference type="Gene3D" id="3.90.10.10">
    <property type="entry name" value="Cytochrome C3"/>
    <property type="match status" value="4"/>
</dbReference>
<keyword evidence="6 7" id="KW-0408">Iron</keyword>
<feature type="domain" description="Class III cytochrome C" evidence="8">
    <location>
        <begin position="58"/>
        <end position="137"/>
    </location>
</feature>
<keyword evidence="10" id="KW-1185">Reference proteome</keyword>
<keyword evidence="1" id="KW-0813">Transport</keyword>
<feature type="domain" description="Class III cytochrome C" evidence="8">
    <location>
        <begin position="151"/>
        <end position="244"/>
    </location>
</feature>
<evidence type="ECO:0000256" key="5">
    <source>
        <dbReference type="ARBA" id="ARBA00022982"/>
    </source>
</evidence>
<sequence length="518" mass="55725">MMKGRSLLRGAGMLMVVALVSIVGIKAHSSNVTAAPAKQHADVITIDVIGKLGDMELPAVTYRHDLHTDALREMNKDCASCHENKDGNMDLMFKRTGEMSAKELQNLYHQNCVGCHADMAKAGQDTGPLESECRTCHNPNPDVKASALPVNMDKSLHYKHISSKKIIVPQQDKNCGACHMQVDAAKGTATYVPDTEDADNGYGKGPLEYKNPRAAAHSSCISCHMTEAKKDSAFTGPVTCGGCHSVKTEKEMNAVAPERLFRGQPDTTLIVPATSAKSDIAPVAFDHKLHEANVEECSTCHINGIGNKKDGFKPLYSDMHDAKSTASCVGCHAKRITKDASCAGCHTMIPVQNFNEQSCATCHNANGVTAEQAANMSKEERTAVANAVIAAREAGTVTYTADEIPEFVKIDAIADKYEASNMPHRKIVESMLKGTVNSKLAGSFHAEKGKVCQACHHQSPASIKPPKCQSCHNKAFTTGDRPGLKAAFHQQCMTCHTEMNIQKPKNTECAGCHAARAN</sequence>
<dbReference type="CDD" id="cd08168">
    <property type="entry name" value="Cytochrom_C3"/>
    <property type="match status" value="4"/>
</dbReference>
<feature type="binding site" description="axial binding residue" evidence="7">
    <location>
        <position position="472"/>
    </location>
    <ligand>
        <name>heme c</name>
        <dbReference type="ChEBI" id="CHEBI:61717"/>
        <label>1</label>
    </ligand>
    <ligandPart>
        <name>Fe</name>
        <dbReference type="ChEBI" id="CHEBI:18248"/>
    </ligandPart>
</feature>
<name>A0A1B7XE08_9BACT</name>
<feature type="domain" description="Class III cytochrome C" evidence="8">
    <location>
        <begin position="440"/>
        <end position="513"/>
    </location>
</feature>
<feature type="binding site" description="axial binding residue" evidence="7">
    <location>
        <position position="445"/>
    </location>
    <ligand>
        <name>heme c</name>
        <dbReference type="ChEBI" id="CHEBI:61717"/>
        <label>1</label>
    </ligand>
    <ligandPart>
        <name>Fe</name>
        <dbReference type="ChEBI" id="CHEBI:18248"/>
    </ligandPart>
</feature>
<dbReference type="STRING" id="1560234.SP90_07380"/>
<reference evidence="9 10" key="1">
    <citation type="submission" date="2015-01" db="EMBL/GenBank/DDBJ databases">
        <title>Desulfovibrio sp. JC271 draft genome sequence.</title>
        <authorList>
            <person name="Shivani Y."/>
            <person name="Subhash Y."/>
            <person name="Sasikala C."/>
            <person name="Ramana C.V."/>
        </authorList>
    </citation>
    <scope>NUCLEOTIDE SEQUENCE [LARGE SCALE GENOMIC DNA]</scope>
    <source>
        <strain evidence="9 10">JC271</strain>
    </source>
</reference>
<dbReference type="PANTHER" id="PTHR35038">
    <property type="entry name" value="DISSIMILATORY SULFITE REDUCTASE SIRA"/>
    <property type="match status" value="1"/>
</dbReference>
<evidence type="ECO:0000259" key="8">
    <source>
        <dbReference type="Pfam" id="PF02085"/>
    </source>
</evidence>
<feature type="domain" description="Class III cytochrome C" evidence="8">
    <location>
        <begin position="281"/>
        <end position="346"/>
    </location>
</feature>
<dbReference type="PRINTS" id="PR00609">
    <property type="entry name" value="CYTOCHROMEC3"/>
</dbReference>
<keyword evidence="5" id="KW-0249">Electron transport</keyword>
<dbReference type="GO" id="GO:0009055">
    <property type="term" value="F:electron transfer activity"/>
    <property type="evidence" value="ECO:0007669"/>
    <property type="project" value="InterPro"/>
</dbReference>
<comment type="cofactor">
    <cofactor evidence="7">
        <name>heme c</name>
        <dbReference type="ChEBI" id="CHEBI:61717"/>
    </cofactor>
    <text evidence="7">Binds 4 heme c groups covalently per monomer.</text>
</comment>
<dbReference type="InterPro" id="IPR054813">
    <property type="entry name" value="HmcA"/>
</dbReference>
<accession>A0A1B7XE08</accession>
<dbReference type="Pfam" id="PF02085">
    <property type="entry name" value="Cytochrom_CIII"/>
    <property type="match status" value="4"/>
</dbReference>
<feature type="binding site" description="axial binding residue" evidence="7">
    <location>
        <position position="457"/>
    </location>
    <ligand>
        <name>heme c</name>
        <dbReference type="ChEBI" id="CHEBI:61717"/>
        <label>1</label>
    </ligand>
    <ligandPart>
        <name>Fe</name>
        <dbReference type="ChEBI" id="CHEBI:18248"/>
    </ligandPart>
</feature>
<keyword evidence="4" id="KW-0732">Signal</keyword>
<evidence type="ECO:0000313" key="9">
    <source>
        <dbReference type="EMBL" id="OBQ52390.1"/>
    </source>
</evidence>
<organism evidence="9 10">
    <name type="scientific">Halodesulfovibrio spirochaetisodalis</name>
    <dbReference type="NCBI Taxonomy" id="1560234"/>
    <lineage>
        <taxon>Bacteria</taxon>
        <taxon>Pseudomonadati</taxon>
        <taxon>Thermodesulfobacteriota</taxon>
        <taxon>Desulfovibrionia</taxon>
        <taxon>Desulfovibrionales</taxon>
        <taxon>Desulfovibrionaceae</taxon>
        <taxon>Halodesulfovibrio</taxon>
    </lineage>
</organism>
<feature type="binding site" description="axial binding residue" evidence="7">
    <location>
        <position position="509"/>
    </location>
    <ligand>
        <name>heme c</name>
        <dbReference type="ChEBI" id="CHEBI:61717"/>
        <label>1</label>
    </ligand>
    <ligandPart>
        <name>Fe</name>
        <dbReference type="ChEBI" id="CHEBI:18248"/>
    </ligandPart>
</feature>
<gene>
    <name evidence="9" type="ORF">SP90_07380</name>
</gene>
<feature type="binding site" description="axial binding residue" evidence="7">
    <location>
        <position position="471"/>
    </location>
    <ligand>
        <name>heme c</name>
        <dbReference type="ChEBI" id="CHEBI:61717"/>
        <label>1</label>
    </ligand>
    <ligandPart>
        <name>Fe</name>
        <dbReference type="ChEBI" id="CHEBI:18248"/>
    </ligandPart>
</feature>
<evidence type="ECO:0000256" key="6">
    <source>
        <dbReference type="ARBA" id="ARBA00023004"/>
    </source>
</evidence>
<feature type="binding site" description="axial binding residue" evidence="7">
    <location>
        <position position="452"/>
    </location>
    <ligand>
        <name>heme c</name>
        <dbReference type="ChEBI" id="CHEBI:61717"/>
        <label>1</label>
    </ligand>
    <ligandPart>
        <name>Fe</name>
        <dbReference type="ChEBI" id="CHEBI:18248"/>
    </ligandPart>
</feature>
<keyword evidence="3 7" id="KW-0479">Metal-binding</keyword>
<evidence type="ECO:0000256" key="3">
    <source>
        <dbReference type="ARBA" id="ARBA00022723"/>
    </source>
</evidence>
<dbReference type="NCBIfam" id="NF045713">
    <property type="entry name" value="CxxCH_16_HmcA"/>
    <property type="match status" value="1"/>
</dbReference>
<proteinExistence type="predicted"/>
<keyword evidence="2 7" id="KW-0349">Heme</keyword>
<feature type="binding site" description="axial binding residue" evidence="7">
    <location>
        <position position="455"/>
    </location>
    <ligand>
        <name>heme c</name>
        <dbReference type="ChEBI" id="CHEBI:61717"/>
        <label>1</label>
    </ligand>
    <ligandPart>
        <name>Fe</name>
        <dbReference type="ChEBI" id="CHEBI:18248"/>
    </ligandPart>
</feature>
<dbReference type="RefSeq" id="WP_066854124.1">
    <property type="nucleotide sequence ID" value="NZ_JXMS01000010.1"/>
</dbReference>
<feature type="binding site" description="axial binding residue" evidence="7">
    <location>
        <position position="496"/>
    </location>
    <ligand>
        <name>heme c</name>
        <dbReference type="ChEBI" id="CHEBI:61717"/>
        <label>1</label>
    </ligand>
    <ligandPart>
        <name>Fe</name>
        <dbReference type="ChEBI" id="CHEBI:18248"/>
    </ligandPart>
</feature>
<feature type="binding site" description="axial binding residue" evidence="7">
    <location>
        <position position="512"/>
    </location>
    <ligand>
        <name>heme c</name>
        <dbReference type="ChEBI" id="CHEBI:61717"/>
        <label>1</label>
    </ligand>
    <ligandPart>
        <name>Fe</name>
        <dbReference type="ChEBI" id="CHEBI:18248"/>
    </ligandPart>
</feature>
<comment type="caution">
    <text evidence="9">The sequence shown here is derived from an EMBL/GenBank/DDBJ whole genome shotgun (WGS) entry which is preliminary data.</text>
</comment>
<dbReference type="EMBL" id="JXMS01000010">
    <property type="protein sequence ID" value="OBQ52390.1"/>
    <property type="molecule type" value="Genomic_DNA"/>
</dbReference>
<evidence type="ECO:0000256" key="1">
    <source>
        <dbReference type="ARBA" id="ARBA00022448"/>
    </source>
</evidence>
<dbReference type="SUPFAM" id="SSF48695">
    <property type="entry name" value="Multiheme cytochromes"/>
    <property type="match status" value="1"/>
</dbReference>
<feature type="binding site" description="axial binding residue" evidence="7">
    <location>
        <position position="495"/>
    </location>
    <ligand>
        <name>heme c</name>
        <dbReference type="ChEBI" id="CHEBI:61717"/>
        <label>1</label>
    </ligand>
    <ligandPart>
        <name>Fe</name>
        <dbReference type="ChEBI" id="CHEBI:18248"/>
    </ligandPart>
</feature>
<feature type="binding site" description="axial binding residue" evidence="7">
    <location>
        <position position="513"/>
    </location>
    <ligand>
        <name>heme c</name>
        <dbReference type="ChEBI" id="CHEBI:61717"/>
        <label>1</label>
    </ligand>
    <ligandPart>
        <name>Fe</name>
        <dbReference type="ChEBI" id="CHEBI:18248"/>
    </ligandPart>
</feature>
<dbReference type="Proteomes" id="UP000091979">
    <property type="component" value="Unassembled WGS sequence"/>
</dbReference>
<evidence type="ECO:0000256" key="7">
    <source>
        <dbReference type="PIRSR" id="PIRSR602322-1"/>
    </source>
</evidence>
<dbReference type="PATRIC" id="fig|1560234.3.peg.294"/>
<protein>
    <recommendedName>
        <fullName evidence="8">Class III cytochrome C domain-containing protein</fullName>
    </recommendedName>
</protein>
<dbReference type="GO" id="GO:0046872">
    <property type="term" value="F:metal ion binding"/>
    <property type="evidence" value="ECO:0007669"/>
    <property type="project" value="UniProtKB-KW"/>
</dbReference>
<evidence type="ECO:0000256" key="2">
    <source>
        <dbReference type="ARBA" id="ARBA00022617"/>
    </source>
</evidence>
<evidence type="ECO:0000256" key="4">
    <source>
        <dbReference type="ARBA" id="ARBA00022729"/>
    </source>
</evidence>
<dbReference type="InterPro" id="IPR051829">
    <property type="entry name" value="Multiheme_Cytochr_ET"/>
</dbReference>
<feature type="binding site" description="axial binding residue" evidence="7">
    <location>
        <position position="456"/>
    </location>
    <ligand>
        <name>heme c</name>
        <dbReference type="ChEBI" id="CHEBI:61717"/>
        <label>1</label>
    </ligand>
    <ligandPart>
        <name>Fe</name>
        <dbReference type="ChEBI" id="CHEBI:18248"/>
    </ligandPart>
</feature>
<feature type="binding site" description="axial binding residue" evidence="7">
    <location>
        <position position="492"/>
    </location>
    <ligand>
        <name>heme c</name>
        <dbReference type="ChEBI" id="CHEBI:61717"/>
        <label>1</label>
    </ligand>
    <ligandPart>
        <name>Fe</name>
        <dbReference type="ChEBI" id="CHEBI:18248"/>
    </ligandPart>
</feature>
<evidence type="ECO:0000313" key="10">
    <source>
        <dbReference type="Proteomes" id="UP000091979"/>
    </source>
</evidence>